<organism evidence="1 2">
    <name type="scientific">Aliidiomarina haloalkalitolerans</name>
    <dbReference type="NCBI Taxonomy" id="859059"/>
    <lineage>
        <taxon>Bacteria</taxon>
        <taxon>Pseudomonadati</taxon>
        <taxon>Pseudomonadota</taxon>
        <taxon>Gammaproteobacteria</taxon>
        <taxon>Alteromonadales</taxon>
        <taxon>Idiomarinaceae</taxon>
        <taxon>Aliidiomarina</taxon>
    </lineage>
</organism>
<comment type="caution">
    <text evidence="1">The sequence shown here is derived from an EMBL/GenBank/DDBJ whole genome shotgun (WGS) entry which is preliminary data.</text>
</comment>
<proteinExistence type="predicted"/>
<dbReference type="AlphaFoldDB" id="A0A432VQS6"/>
<protein>
    <submittedName>
        <fullName evidence="1">Uncharacterized protein</fullName>
    </submittedName>
</protein>
<evidence type="ECO:0000313" key="2">
    <source>
        <dbReference type="Proteomes" id="UP000288212"/>
    </source>
</evidence>
<gene>
    <name evidence="1" type="ORF">CWE06_10295</name>
</gene>
<reference evidence="1 2" key="1">
    <citation type="journal article" date="2011" name="Front. Microbiol.">
        <title>Genomic signatures of strain selection and enhancement in Bacillus atrophaeus var. globigii, a historical biowarfare simulant.</title>
        <authorList>
            <person name="Gibbons H.S."/>
            <person name="Broomall S.M."/>
            <person name="McNew L.A."/>
            <person name="Daligault H."/>
            <person name="Chapman C."/>
            <person name="Bruce D."/>
            <person name="Karavis M."/>
            <person name="Krepps M."/>
            <person name="McGregor P.A."/>
            <person name="Hong C."/>
            <person name="Park K.H."/>
            <person name="Akmal A."/>
            <person name="Feldman A."/>
            <person name="Lin J.S."/>
            <person name="Chang W.E."/>
            <person name="Higgs B.W."/>
            <person name="Demirev P."/>
            <person name="Lindquist J."/>
            <person name="Liem A."/>
            <person name="Fochler E."/>
            <person name="Read T.D."/>
            <person name="Tapia R."/>
            <person name="Johnson S."/>
            <person name="Bishop-Lilly K.A."/>
            <person name="Detter C."/>
            <person name="Han C."/>
            <person name="Sozhamannan S."/>
            <person name="Rosenzweig C.N."/>
            <person name="Skowronski E.W."/>
        </authorList>
    </citation>
    <scope>NUCLEOTIDE SEQUENCE [LARGE SCALE GENOMIC DNA]</scope>
    <source>
        <strain evidence="1 2">AK5</strain>
    </source>
</reference>
<sequence>MQTLRVLLTTACVTFVVSFFLGVFISAPAFSQGLPACPPLQVSGVSSLSGHGAAVPGTHPTVRGEEPARLHGNSFIELANNAPVGLHYVLKPGLLRPQVEALLREYLQIQVVIWQVHDSHFWPTDFRLTAASLDGLLEALLQPYGMGIRLYANHTAEIFYLPAADASSFRGQSGRERGQ</sequence>
<dbReference type="EMBL" id="PIPI01000008">
    <property type="protein sequence ID" value="RUO18624.1"/>
    <property type="molecule type" value="Genomic_DNA"/>
</dbReference>
<evidence type="ECO:0000313" key="1">
    <source>
        <dbReference type="EMBL" id="RUO18624.1"/>
    </source>
</evidence>
<name>A0A432VQS6_9GAMM</name>
<accession>A0A432VQS6</accession>
<dbReference type="RefSeq" id="WP_126793794.1">
    <property type="nucleotide sequence ID" value="NZ_PIPI01000008.1"/>
</dbReference>
<dbReference type="Proteomes" id="UP000288212">
    <property type="component" value="Unassembled WGS sequence"/>
</dbReference>
<dbReference type="OrthoDB" id="6238689at2"/>
<keyword evidence="2" id="KW-1185">Reference proteome</keyword>